<evidence type="ECO:0000256" key="1">
    <source>
        <dbReference type="ARBA" id="ARBA00004651"/>
    </source>
</evidence>
<dbReference type="AlphaFoldDB" id="A0A5C6UFA1"/>
<evidence type="ECO:0000256" key="3">
    <source>
        <dbReference type="ARBA" id="ARBA00022475"/>
    </source>
</evidence>
<feature type="transmembrane region" description="Helical" evidence="8">
    <location>
        <begin position="159"/>
        <end position="180"/>
    </location>
</feature>
<evidence type="ECO:0000256" key="6">
    <source>
        <dbReference type="ARBA" id="ARBA00022989"/>
    </source>
</evidence>
<dbReference type="OrthoDB" id="120163at2"/>
<dbReference type="PANTHER" id="PTHR11040:SF211">
    <property type="entry name" value="ZINC TRANSPORTER ZIP11"/>
    <property type="match status" value="1"/>
</dbReference>
<evidence type="ECO:0000256" key="4">
    <source>
        <dbReference type="ARBA" id="ARBA00022692"/>
    </source>
</evidence>
<evidence type="ECO:0000256" key="8">
    <source>
        <dbReference type="SAM" id="Phobius"/>
    </source>
</evidence>
<feature type="transmembrane region" description="Helical" evidence="8">
    <location>
        <begin position="6"/>
        <end position="27"/>
    </location>
</feature>
<organism evidence="9 10">
    <name type="scientific">Sphingomonas ginsenosidivorax</name>
    <dbReference type="NCBI Taxonomy" id="862135"/>
    <lineage>
        <taxon>Bacteria</taxon>
        <taxon>Pseudomonadati</taxon>
        <taxon>Pseudomonadota</taxon>
        <taxon>Alphaproteobacteria</taxon>
        <taxon>Sphingomonadales</taxon>
        <taxon>Sphingomonadaceae</taxon>
        <taxon>Sphingomonas</taxon>
    </lineage>
</organism>
<comment type="similarity">
    <text evidence="2">Belongs to the ZIP transporter (TC 2.A.5) family.</text>
</comment>
<evidence type="ECO:0008006" key="11">
    <source>
        <dbReference type="Google" id="ProtNLM"/>
    </source>
</evidence>
<gene>
    <name evidence="9" type="ORF">FSB78_10960</name>
</gene>
<feature type="transmembrane region" description="Helical" evidence="8">
    <location>
        <begin position="186"/>
        <end position="207"/>
    </location>
</feature>
<keyword evidence="5" id="KW-0862">Zinc</keyword>
<name>A0A5C6UFA1_9SPHN</name>
<dbReference type="Pfam" id="PF02535">
    <property type="entry name" value="Zip"/>
    <property type="match status" value="1"/>
</dbReference>
<evidence type="ECO:0000313" key="9">
    <source>
        <dbReference type="EMBL" id="TXC71399.1"/>
    </source>
</evidence>
<comment type="caution">
    <text evidence="9">The sequence shown here is derived from an EMBL/GenBank/DDBJ whole genome shotgun (WGS) entry which is preliminary data.</text>
</comment>
<accession>A0A5C6UFA1</accession>
<keyword evidence="3" id="KW-1003">Cell membrane</keyword>
<dbReference type="PANTHER" id="PTHR11040">
    <property type="entry name" value="ZINC/IRON TRANSPORTER"/>
    <property type="match status" value="1"/>
</dbReference>
<dbReference type="GO" id="GO:0005886">
    <property type="term" value="C:plasma membrane"/>
    <property type="evidence" value="ECO:0007669"/>
    <property type="project" value="UniProtKB-SubCell"/>
</dbReference>
<evidence type="ECO:0000313" key="10">
    <source>
        <dbReference type="Proteomes" id="UP000321250"/>
    </source>
</evidence>
<keyword evidence="4 8" id="KW-0812">Transmembrane</keyword>
<evidence type="ECO:0000256" key="5">
    <source>
        <dbReference type="ARBA" id="ARBA00022833"/>
    </source>
</evidence>
<comment type="subcellular location">
    <subcellularLocation>
        <location evidence="1">Cell membrane</location>
        <topology evidence="1">Multi-pass membrane protein</topology>
    </subcellularLocation>
</comment>
<dbReference type="EMBL" id="VOQR01000001">
    <property type="protein sequence ID" value="TXC71399.1"/>
    <property type="molecule type" value="Genomic_DNA"/>
</dbReference>
<feature type="transmembrane region" description="Helical" evidence="8">
    <location>
        <begin position="34"/>
        <end position="54"/>
    </location>
</feature>
<protein>
    <recommendedName>
        <fullName evidence="11">Permease</fullName>
    </recommendedName>
</protein>
<proteinExistence type="inferred from homology"/>
<dbReference type="RefSeq" id="WP_147082649.1">
    <property type="nucleotide sequence ID" value="NZ_VOQR01000001.1"/>
</dbReference>
<evidence type="ECO:0000256" key="7">
    <source>
        <dbReference type="ARBA" id="ARBA00023136"/>
    </source>
</evidence>
<dbReference type="Proteomes" id="UP000321250">
    <property type="component" value="Unassembled WGS sequence"/>
</dbReference>
<dbReference type="GO" id="GO:0005385">
    <property type="term" value="F:zinc ion transmembrane transporter activity"/>
    <property type="evidence" value="ECO:0007669"/>
    <property type="project" value="TreeGrafter"/>
</dbReference>
<keyword evidence="6 8" id="KW-1133">Transmembrane helix</keyword>
<feature type="transmembrane region" description="Helical" evidence="8">
    <location>
        <begin position="219"/>
        <end position="237"/>
    </location>
</feature>
<sequence length="238" mass="24725">MNGPLLIPLAFGAAASLATLFGGFLALRLASRITLIAAFTAGIVLGVSFFDLIPESLGLAAGLYDARAVIGCTAVGFGGYMLLDRVLGAKGGYEGEWRAHLAPASLTLHSLLDGMGIGLAFQISPQIGWVIAIAVLTHDIADGVNTVSLSMMTSRRTTAIRWLIVNGCAPLIGVILGLLVTIPGWALAPLLAAFAGAFLYIGACELVPRSHLRDPRLRTTLASLAGMALMLAVTTWAK</sequence>
<keyword evidence="10" id="KW-1185">Reference proteome</keyword>
<reference evidence="9 10" key="1">
    <citation type="journal article" date="2013" name="Antonie Van Leeuwenhoek">
        <title>Sphingomonas ginsenosidivorax sp. nov., with the ability to transform ginsenosides.</title>
        <authorList>
            <person name="Jin X.F."/>
            <person name="Kim J.K."/>
            <person name="Liu Q.M."/>
            <person name="Kang M.S."/>
            <person name="He D."/>
            <person name="Jin F.X."/>
            <person name="Kim S.C."/>
            <person name="Im W.T."/>
        </authorList>
    </citation>
    <scope>NUCLEOTIDE SEQUENCE [LARGE SCALE GENOMIC DNA]</scope>
    <source>
        <strain evidence="9 10">KHI67</strain>
    </source>
</reference>
<evidence type="ECO:0000256" key="2">
    <source>
        <dbReference type="ARBA" id="ARBA00006939"/>
    </source>
</evidence>
<keyword evidence="7 8" id="KW-0472">Membrane</keyword>
<dbReference type="InterPro" id="IPR003689">
    <property type="entry name" value="ZIP"/>
</dbReference>